<keyword evidence="5 8" id="KW-1133">Transmembrane helix</keyword>
<protein>
    <submittedName>
        <fullName evidence="12">Uncharacterized protein</fullName>
    </submittedName>
</protein>
<comment type="caution">
    <text evidence="12">The sequence shown here is derived from an EMBL/GenBank/DDBJ whole genome shotgun (WGS) entry which is preliminary data.</text>
</comment>
<dbReference type="InterPro" id="IPR032880">
    <property type="entry name" value="CSC1/OSCA1-like_N"/>
</dbReference>
<evidence type="ECO:0000256" key="5">
    <source>
        <dbReference type="ARBA" id="ARBA00022989"/>
    </source>
</evidence>
<dbReference type="EMBL" id="JALJOU010000012">
    <property type="protein sequence ID" value="KAK9840790.1"/>
    <property type="molecule type" value="Genomic_DNA"/>
</dbReference>
<keyword evidence="3" id="KW-0813">Transport</keyword>
<feature type="transmembrane region" description="Helical" evidence="8">
    <location>
        <begin position="606"/>
        <end position="632"/>
    </location>
</feature>
<evidence type="ECO:0000259" key="11">
    <source>
        <dbReference type="Pfam" id="PF14703"/>
    </source>
</evidence>
<dbReference type="GO" id="GO:0005886">
    <property type="term" value="C:plasma membrane"/>
    <property type="evidence" value="ECO:0007669"/>
    <property type="project" value="TreeGrafter"/>
</dbReference>
<feature type="region of interest" description="Disordered" evidence="7">
    <location>
        <begin position="969"/>
        <end position="1005"/>
    </location>
</feature>
<dbReference type="Proteomes" id="UP001445335">
    <property type="component" value="Unassembled WGS sequence"/>
</dbReference>
<feature type="transmembrane region" description="Helical" evidence="8">
    <location>
        <begin position="760"/>
        <end position="777"/>
    </location>
</feature>
<evidence type="ECO:0000259" key="10">
    <source>
        <dbReference type="Pfam" id="PF13967"/>
    </source>
</evidence>
<feature type="transmembrane region" description="Helical" evidence="8">
    <location>
        <begin position="879"/>
        <end position="903"/>
    </location>
</feature>
<feature type="transmembrane region" description="Helical" evidence="8">
    <location>
        <begin position="797"/>
        <end position="827"/>
    </location>
</feature>
<feature type="region of interest" description="Disordered" evidence="7">
    <location>
        <begin position="343"/>
        <end position="393"/>
    </location>
</feature>
<comment type="similarity">
    <text evidence="2">Belongs to the CSC1 (TC 1.A.17) family.</text>
</comment>
<reference evidence="12 13" key="1">
    <citation type="journal article" date="2024" name="Nat. Commun.">
        <title>Phylogenomics reveals the evolutionary origins of lichenization in chlorophyte algae.</title>
        <authorList>
            <person name="Puginier C."/>
            <person name="Libourel C."/>
            <person name="Otte J."/>
            <person name="Skaloud P."/>
            <person name="Haon M."/>
            <person name="Grisel S."/>
            <person name="Petersen M."/>
            <person name="Berrin J.G."/>
            <person name="Delaux P.M."/>
            <person name="Dal Grande F."/>
            <person name="Keller J."/>
        </authorList>
    </citation>
    <scope>NUCLEOTIDE SEQUENCE [LARGE SCALE GENOMIC DNA]</scope>
    <source>
        <strain evidence="12 13">SAG 245.80</strain>
    </source>
</reference>
<dbReference type="Pfam" id="PF02714">
    <property type="entry name" value="RSN1_7TM"/>
    <property type="match status" value="1"/>
</dbReference>
<keyword evidence="6 8" id="KW-0472">Membrane</keyword>
<dbReference type="PROSITE" id="PS51257">
    <property type="entry name" value="PROKAR_LIPOPROTEIN"/>
    <property type="match status" value="1"/>
</dbReference>
<evidence type="ECO:0000256" key="8">
    <source>
        <dbReference type="SAM" id="Phobius"/>
    </source>
</evidence>
<feature type="transmembrane region" description="Helical" evidence="8">
    <location>
        <begin position="85"/>
        <end position="108"/>
    </location>
</feature>
<feature type="domain" description="CSC1/OSCA1-like cytosolic" evidence="11">
    <location>
        <begin position="440"/>
        <end position="593"/>
    </location>
</feature>
<dbReference type="Pfam" id="PF13967">
    <property type="entry name" value="RSN1_TM"/>
    <property type="match status" value="2"/>
</dbReference>
<feature type="transmembrane region" description="Helical" evidence="8">
    <location>
        <begin position="6"/>
        <end position="29"/>
    </location>
</feature>
<sequence length="1005" mass="111776">MVADGRAFGISVGIYSAISVGCLLFFGVFRKSRICKKFYAPKRYMKGKGAKPRRLPTSFWGWIAPVYSASEDEVIRVAGVDAAMYLRLLAFGCELFLGVALWCALTVLPTNAGGGKAIAHLEGQNVVAPSPYTYWVSPPPPANMMAAAPPSPAAIKSPTFYDTDPSPPAPPGLKWFKYQDGVPTLPPITSVLGPTYRNFTWMYDQNFVIRSYSFSNLDMVTMSNIEPRSNLYWVHLLTIWVVTFYTFSLLWRYSREAVQMRLRYLQTDQGTEAYTVLVQDIPGVQYGTPLHRLDSTVLAVLPDAVKAPIKRAIGKAVEIGEKGVHATAGKLANTLVTTRSHAASGVQRTATGGERFYDPPETLSRINSGASLGTAEGGAPNPKDPEAQETGWQPRKTVEPEIANAVPKPEQAWQSITSTNAWGQARELLGSGLTMQQMVEREMAALFPGDVQSVHSVYDTAKLDSLTEEYEKLHGNLTDLLDDYTSKKRRHKKFKRKTTRVVGVKYGQWGREKYGVSPAKVDAMEFYVARLEELRRLIHQEQQAAKHSTVPSAFVTFKRCRAQVTAVSTTQHSDTTAWRVSAAPHFNELLWKNLRWRAWERSVRSLAVWGAFVCLALFYLIPIGAVQGLLAVDVLDRNPVLHFILHAPVLDSLITAILPSLVLRIFLALLPILLRLMGRVQGLYSQSMLDFSVVTKYYIFQIITVFFGTLIAGSIASQIKVFVEQPYLFLQTLGTAAPLTSIFFLTYVELNALAITPISFLNPVALVLFWVMSFFAATERAKARLWQNQFMLYGSKVPMHTITILLGLTFCCMNPLLPAMCLVYFLINSLTEKYNMMYVMRANFQSGGRIWTMFFYQVIVALIIFQLSMLALLFLKLSIVPAVLVIPLIPITLLFMLFCSAIFTRPFQVLSLRAAVDLDEYRQMMDHGAHKAGAEYLAPAFKFDEHEHKAVLQEAATMDRVLSGHQAVHHTCPEDDDDDDATSVASAAGATQGRPAAHPAGHGEP</sequence>
<keyword evidence="4 8" id="KW-0812">Transmembrane</keyword>
<proteinExistence type="inferred from homology"/>
<feature type="transmembrane region" description="Helical" evidence="8">
    <location>
        <begin position="232"/>
        <end position="253"/>
    </location>
</feature>
<evidence type="ECO:0000313" key="12">
    <source>
        <dbReference type="EMBL" id="KAK9840790.1"/>
    </source>
</evidence>
<evidence type="ECO:0000256" key="1">
    <source>
        <dbReference type="ARBA" id="ARBA00004141"/>
    </source>
</evidence>
<gene>
    <name evidence="12" type="ORF">WJX81_004889</name>
</gene>
<dbReference type="GO" id="GO:0005227">
    <property type="term" value="F:calcium-activated cation channel activity"/>
    <property type="evidence" value="ECO:0007669"/>
    <property type="project" value="InterPro"/>
</dbReference>
<dbReference type="PANTHER" id="PTHR13018">
    <property type="entry name" value="PROBABLE MEMBRANE PROTEIN DUF221-RELATED"/>
    <property type="match status" value="1"/>
</dbReference>
<feature type="transmembrane region" description="Helical" evidence="8">
    <location>
        <begin position="652"/>
        <end position="676"/>
    </location>
</feature>
<dbReference type="InterPro" id="IPR003864">
    <property type="entry name" value="CSC1/OSCA1-like_7TM"/>
</dbReference>
<dbReference type="InterPro" id="IPR045122">
    <property type="entry name" value="Csc1-like"/>
</dbReference>
<keyword evidence="13" id="KW-1185">Reference proteome</keyword>
<comment type="subcellular location">
    <subcellularLocation>
        <location evidence="1">Membrane</location>
        <topology evidence="1">Multi-pass membrane protein</topology>
    </subcellularLocation>
</comment>
<name>A0AAW1S428_9CHLO</name>
<evidence type="ECO:0000256" key="4">
    <source>
        <dbReference type="ARBA" id="ARBA00022692"/>
    </source>
</evidence>
<evidence type="ECO:0000256" key="2">
    <source>
        <dbReference type="ARBA" id="ARBA00007779"/>
    </source>
</evidence>
<feature type="domain" description="CSC1/OSCA1-like N-terminal transmembrane" evidence="10">
    <location>
        <begin position="8"/>
        <end position="117"/>
    </location>
</feature>
<feature type="transmembrane region" description="Helical" evidence="8">
    <location>
        <begin position="848"/>
        <end position="873"/>
    </location>
</feature>
<feature type="transmembrane region" description="Helical" evidence="8">
    <location>
        <begin position="697"/>
        <end position="716"/>
    </location>
</feature>
<feature type="domain" description="CSC1/OSCA1-like 7TM region" evidence="9">
    <location>
        <begin position="604"/>
        <end position="872"/>
    </location>
</feature>
<dbReference type="AlphaFoldDB" id="A0AAW1S428"/>
<evidence type="ECO:0000256" key="7">
    <source>
        <dbReference type="SAM" id="MobiDB-lite"/>
    </source>
</evidence>
<evidence type="ECO:0000259" key="9">
    <source>
        <dbReference type="Pfam" id="PF02714"/>
    </source>
</evidence>
<evidence type="ECO:0000256" key="3">
    <source>
        <dbReference type="ARBA" id="ARBA00022448"/>
    </source>
</evidence>
<feature type="domain" description="CSC1/OSCA1-like N-terminal transmembrane" evidence="10">
    <location>
        <begin position="202"/>
        <end position="252"/>
    </location>
</feature>
<organism evidence="12 13">
    <name type="scientific">Elliptochloris bilobata</name>
    <dbReference type="NCBI Taxonomy" id="381761"/>
    <lineage>
        <taxon>Eukaryota</taxon>
        <taxon>Viridiplantae</taxon>
        <taxon>Chlorophyta</taxon>
        <taxon>core chlorophytes</taxon>
        <taxon>Trebouxiophyceae</taxon>
        <taxon>Trebouxiophyceae incertae sedis</taxon>
        <taxon>Elliptochloris clade</taxon>
        <taxon>Elliptochloris</taxon>
    </lineage>
</organism>
<dbReference type="InterPro" id="IPR027815">
    <property type="entry name" value="CSC1/OSCA1-like_cyt"/>
</dbReference>
<evidence type="ECO:0000256" key="6">
    <source>
        <dbReference type="ARBA" id="ARBA00023136"/>
    </source>
</evidence>
<dbReference type="PANTHER" id="PTHR13018:SF5">
    <property type="entry name" value="RE44586P"/>
    <property type="match status" value="1"/>
</dbReference>
<dbReference type="Pfam" id="PF14703">
    <property type="entry name" value="PHM7_cyt"/>
    <property type="match status" value="1"/>
</dbReference>
<evidence type="ECO:0000313" key="13">
    <source>
        <dbReference type="Proteomes" id="UP001445335"/>
    </source>
</evidence>
<accession>A0AAW1S428</accession>